<accession>A0AAU9JDB6</accession>
<dbReference type="Proteomes" id="UP001162131">
    <property type="component" value="Unassembled WGS sequence"/>
</dbReference>
<protein>
    <submittedName>
        <fullName evidence="1">Uncharacterized protein</fullName>
    </submittedName>
</protein>
<dbReference type="AlphaFoldDB" id="A0AAU9JDB6"/>
<comment type="caution">
    <text evidence="1">The sequence shown here is derived from an EMBL/GenBank/DDBJ whole genome shotgun (WGS) entry which is preliminary data.</text>
</comment>
<evidence type="ECO:0000313" key="1">
    <source>
        <dbReference type="EMBL" id="CAG9324263.1"/>
    </source>
</evidence>
<name>A0AAU9JDB6_9CILI</name>
<reference evidence="1" key="1">
    <citation type="submission" date="2021-09" db="EMBL/GenBank/DDBJ databases">
        <authorList>
            <consortium name="AG Swart"/>
            <person name="Singh M."/>
            <person name="Singh A."/>
            <person name="Seah K."/>
            <person name="Emmerich C."/>
        </authorList>
    </citation>
    <scope>NUCLEOTIDE SEQUENCE</scope>
    <source>
        <strain evidence="1">ATCC30299</strain>
    </source>
</reference>
<evidence type="ECO:0000313" key="2">
    <source>
        <dbReference type="Proteomes" id="UP001162131"/>
    </source>
</evidence>
<organism evidence="1 2">
    <name type="scientific">Blepharisma stoltei</name>
    <dbReference type="NCBI Taxonomy" id="1481888"/>
    <lineage>
        <taxon>Eukaryota</taxon>
        <taxon>Sar</taxon>
        <taxon>Alveolata</taxon>
        <taxon>Ciliophora</taxon>
        <taxon>Postciliodesmatophora</taxon>
        <taxon>Heterotrichea</taxon>
        <taxon>Heterotrichida</taxon>
        <taxon>Blepharismidae</taxon>
        <taxon>Blepharisma</taxon>
    </lineage>
</organism>
<proteinExistence type="predicted"/>
<keyword evidence="2" id="KW-1185">Reference proteome</keyword>
<sequence>MPKETNMLEFYLEVSYFIEYISQFCSKNLASRLSQVLGNFYYSNKNYRKSIEHFIKSINYHIERFQKKSLLNEMSILDDSLL</sequence>
<gene>
    <name evidence="1" type="ORF">BSTOLATCC_MIC36058</name>
</gene>
<dbReference type="EMBL" id="CAJZBQ010000036">
    <property type="protein sequence ID" value="CAG9324263.1"/>
    <property type="molecule type" value="Genomic_DNA"/>
</dbReference>